<feature type="chain" id="PRO_5024844798" evidence="2">
    <location>
        <begin position="21"/>
        <end position="148"/>
    </location>
</feature>
<proteinExistence type="predicted"/>
<evidence type="ECO:0000256" key="1">
    <source>
        <dbReference type="SAM" id="MobiDB-lite"/>
    </source>
</evidence>
<feature type="signal peptide" evidence="2">
    <location>
        <begin position="1"/>
        <end position="20"/>
    </location>
</feature>
<gene>
    <name evidence="3" type="ORF">BDV39DRAFT_208367</name>
</gene>
<evidence type="ECO:0000313" key="3">
    <source>
        <dbReference type="EMBL" id="KAE8324004.1"/>
    </source>
</evidence>
<evidence type="ECO:0000313" key="4">
    <source>
        <dbReference type="Proteomes" id="UP000325945"/>
    </source>
</evidence>
<accession>A0A5N6WT03</accession>
<feature type="region of interest" description="Disordered" evidence="1">
    <location>
        <begin position="49"/>
        <end position="88"/>
    </location>
</feature>
<feature type="compositionally biased region" description="Polar residues" evidence="1">
    <location>
        <begin position="73"/>
        <end position="82"/>
    </location>
</feature>
<dbReference type="Proteomes" id="UP000325945">
    <property type="component" value="Unassembled WGS sequence"/>
</dbReference>
<keyword evidence="4" id="KW-1185">Reference proteome</keyword>
<dbReference type="EMBL" id="ML741823">
    <property type="protein sequence ID" value="KAE8324004.1"/>
    <property type="molecule type" value="Genomic_DNA"/>
</dbReference>
<reference evidence="4" key="1">
    <citation type="submission" date="2019-04" db="EMBL/GenBank/DDBJ databases">
        <title>Friends and foes A comparative genomics studyof 23 Aspergillus species from section Flavi.</title>
        <authorList>
            <consortium name="DOE Joint Genome Institute"/>
            <person name="Kjaerbolling I."/>
            <person name="Vesth T."/>
            <person name="Frisvad J.C."/>
            <person name="Nybo J.L."/>
            <person name="Theobald S."/>
            <person name="Kildgaard S."/>
            <person name="Isbrandt T."/>
            <person name="Kuo A."/>
            <person name="Sato A."/>
            <person name="Lyhne E.K."/>
            <person name="Kogle M.E."/>
            <person name="Wiebenga A."/>
            <person name="Kun R.S."/>
            <person name="Lubbers R.J."/>
            <person name="Makela M.R."/>
            <person name="Barry K."/>
            <person name="Chovatia M."/>
            <person name="Clum A."/>
            <person name="Daum C."/>
            <person name="Haridas S."/>
            <person name="He G."/>
            <person name="LaButti K."/>
            <person name="Lipzen A."/>
            <person name="Mondo S."/>
            <person name="Riley R."/>
            <person name="Salamov A."/>
            <person name="Simmons B.A."/>
            <person name="Magnuson J.K."/>
            <person name="Henrissat B."/>
            <person name="Mortensen U.H."/>
            <person name="Larsen T.O."/>
            <person name="Devries R.P."/>
            <person name="Grigoriev I.V."/>
            <person name="Machida M."/>
            <person name="Baker S.E."/>
            <person name="Andersen M.R."/>
        </authorList>
    </citation>
    <scope>NUCLEOTIDE SEQUENCE [LARGE SCALE GENOMIC DNA]</scope>
    <source>
        <strain evidence="4">CBS 130017</strain>
    </source>
</reference>
<evidence type="ECO:0000256" key="2">
    <source>
        <dbReference type="SAM" id="SignalP"/>
    </source>
</evidence>
<sequence>MKSGLVSSLIFAFLCAGTVGAVPPGTSNPNYSGTGGAFGSTGGTVGNAGGTMGHTGGTVGTGGTGVGAGGPSISLTKATNRNMPGKTRQQERFVEGVCAMEGDYGMCHGTDANGNDWTAPCNPKNRCKLGQSHLCNIDTMRFMAVCSK</sequence>
<name>A0A5N6WT03_9EURO</name>
<keyword evidence="2" id="KW-0732">Signal</keyword>
<protein>
    <submittedName>
        <fullName evidence="3">Uncharacterized protein</fullName>
    </submittedName>
</protein>
<dbReference type="AlphaFoldDB" id="A0A5N6WT03"/>
<feature type="compositionally biased region" description="Gly residues" evidence="1">
    <location>
        <begin position="49"/>
        <end position="70"/>
    </location>
</feature>
<organism evidence="3 4">
    <name type="scientific">Aspergillus sergii</name>
    <dbReference type="NCBI Taxonomy" id="1034303"/>
    <lineage>
        <taxon>Eukaryota</taxon>
        <taxon>Fungi</taxon>
        <taxon>Dikarya</taxon>
        <taxon>Ascomycota</taxon>
        <taxon>Pezizomycotina</taxon>
        <taxon>Eurotiomycetes</taxon>
        <taxon>Eurotiomycetidae</taxon>
        <taxon>Eurotiales</taxon>
        <taxon>Aspergillaceae</taxon>
        <taxon>Aspergillus</taxon>
        <taxon>Aspergillus subgen. Circumdati</taxon>
    </lineage>
</organism>